<accession>A0A9W8PCM5</accession>
<dbReference type="AlphaFoldDB" id="A0A9W8PCM5"/>
<evidence type="ECO:0008006" key="3">
    <source>
        <dbReference type="Google" id="ProtNLM"/>
    </source>
</evidence>
<comment type="caution">
    <text evidence="1">The sequence shown here is derived from an EMBL/GenBank/DDBJ whole genome shotgun (WGS) entry which is preliminary data.</text>
</comment>
<evidence type="ECO:0000313" key="2">
    <source>
        <dbReference type="Proteomes" id="UP001142393"/>
    </source>
</evidence>
<dbReference type="Proteomes" id="UP001142393">
    <property type="component" value="Unassembled WGS sequence"/>
</dbReference>
<name>A0A9W8PCM5_9AGAR</name>
<organism evidence="1 2">
    <name type="scientific">Lentinula detonsa</name>
    <dbReference type="NCBI Taxonomy" id="2804962"/>
    <lineage>
        <taxon>Eukaryota</taxon>
        <taxon>Fungi</taxon>
        <taxon>Dikarya</taxon>
        <taxon>Basidiomycota</taxon>
        <taxon>Agaricomycotina</taxon>
        <taxon>Agaricomycetes</taxon>
        <taxon>Agaricomycetidae</taxon>
        <taxon>Agaricales</taxon>
        <taxon>Marasmiineae</taxon>
        <taxon>Omphalotaceae</taxon>
        <taxon>Lentinula</taxon>
    </lineage>
</organism>
<proteinExistence type="predicted"/>
<sequence length="613" mass="68920">MDGSISRSRRRPTLSLYIPQTPGDTVVEENRTPRPRLTKTIRSTYRALKSPASQNHRLPVENLTEIFLYCLPTIYDIPPPCLTNQAPLSLTSVCREWRLVALNTPRLWSSPHIRLPPPKYMSSMDSKRQLDGIELWFKRSGSSLPLSLQLMLYHEMELSDRCWEEPHPNSLKLIHLLMKHSHRFTHLGICSLQTLRYLVHSLSTMSTIALPALKSIYIHLVAPERDVKRGEVLADFISYFRTSMPSLQELCMDGLTSGVARYLTKAHSWSSNFTQLILSSSFSSSSRHHSIPKLASSNGYDLGPSDILSILSQNPQLRSFQAIITLHTHRACTSFATLPFLTSLGIRFKLPPNDALIPYPDQDIYRFFERLSCPALRTLSVTYAGVPSLTEVPFISWLSAPFCQYQNRDLSEPSVFEAKSNTRVAKLRELKLEVSMTPGALTTCLILLPPSVRVLEIVDLGQIDIEGAGVMFGHTVQDSHLELLTRQTPKSNSINQSVRDVNAPTSFVERGYDVCPHLKTFRLIVSGFLTLSCSTPTPRSSTSTSDFNPLIRDWKRKGKGGVSRAALHGFIESRKHSSFPTAGSSSRKRVLRECEVLLSPSLATYYMLDSSNF</sequence>
<reference evidence="1 2" key="1">
    <citation type="journal article" date="2023" name="Proc. Natl. Acad. Sci. U.S.A.">
        <title>A global phylogenomic analysis of the shiitake genus Lentinula.</title>
        <authorList>
            <person name="Sierra-Patev S."/>
            <person name="Min B."/>
            <person name="Naranjo-Ortiz M."/>
            <person name="Looney B."/>
            <person name="Konkel Z."/>
            <person name="Slot J.C."/>
            <person name="Sakamoto Y."/>
            <person name="Steenwyk J.L."/>
            <person name="Rokas A."/>
            <person name="Carro J."/>
            <person name="Camarero S."/>
            <person name="Ferreira P."/>
            <person name="Molpeceres G."/>
            <person name="Ruiz-Duenas F.J."/>
            <person name="Serrano A."/>
            <person name="Henrissat B."/>
            <person name="Drula E."/>
            <person name="Hughes K.W."/>
            <person name="Mata J.L."/>
            <person name="Ishikawa N.K."/>
            <person name="Vargas-Isla R."/>
            <person name="Ushijima S."/>
            <person name="Smith C.A."/>
            <person name="Donoghue J."/>
            <person name="Ahrendt S."/>
            <person name="Andreopoulos W."/>
            <person name="He G."/>
            <person name="LaButti K."/>
            <person name="Lipzen A."/>
            <person name="Ng V."/>
            <person name="Riley R."/>
            <person name="Sandor L."/>
            <person name="Barry K."/>
            <person name="Martinez A.T."/>
            <person name="Xiao Y."/>
            <person name="Gibbons J.G."/>
            <person name="Terashima K."/>
            <person name="Grigoriev I.V."/>
            <person name="Hibbett D."/>
        </authorList>
    </citation>
    <scope>NUCLEOTIDE SEQUENCE [LARGE SCALE GENOMIC DNA]</scope>
    <source>
        <strain evidence="1 2">TFB7810</strain>
    </source>
</reference>
<dbReference type="InterPro" id="IPR032675">
    <property type="entry name" value="LRR_dom_sf"/>
</dbReference>
<dbReference type="EMBL" id="JANVFU010000001">
    <property type="protein sequence ID" value="KAJ3751369.1"/>
    <property type="molecule type" value="Genomic_DNA"/>
</dbReference>
<protein>
    <recommendedName>
        <fullName evidence="3">F-box domain-containing protein</fullName>
    </recommendedName>
</protein>
<dbReference type="Gene3D" id="3.80.10.10">
    <property type="entry name" value="Ribonuclease Inhibitor"/>
    <property type="match status" value="1"/>
</dbReference>
<gene>
    <name evidence="1" type="ORF">DFH05DRAFT_189812</name>
</gene>
<keyword evidence="2" id="KW-1185">Reference proteome</keyword>
<evidence type="ECO:0000313" key="1">
    <source>
        <dbReference type="EMBL" id="KAJ3751369.1"/>
    </source>
</evidence>